<evidence type="ECO:0000313" key="2">
    <source>
        <dbReference type="Proteomes" id="UP000324222"/>
    </source>
</evidence>
<comment type="caution">
    <text evidence="1">The sequence shown here is derived from an EMBL/GenBank/DDBJ whole genome shotgun (WGS) entry which is preliminary data.</text>
</comment>
<accession>A0A5B7JNU3</accession>
<protein>
    <submittedName>
        <fullName evidence="1">Uncharacterized protein</fullName>
    </submittedName>
</protein>
<sequence length="30" mass="3207">MKHFSKKSCPPSCSLLLALASSHTSTLTET</sequence>
<proteinExistence type="predicted"/>
<organism evidence="1 2">
    <name type="scientific">Portunus trituberculatus</name>
    <name type="common">Swimming crab</name>
    <name type="synonym">Neptunus trituberculatus</name>
    <dbReference type="NCBI Taxonomy" id="210409"/>
    <lineage>
        <taxon>Eukaryota</taxon>
        <taxon>Metazoa</taxon>
        <taxon>Ecdysozoa</taxon>
        <taxon>Arthropoda</taxon>
        <taxon>Crustacea</taxon>
        <taxon>Multicrustacea</taxon>
        <taxon>Malacostraca</taxon>
        <taxon>Eumalacostraca</taxon>
        <taxon>Eucarida</taxon>
        <taxon>Decapoda</taxon>
        <taxon>Pleocyemata</taxon>
        <taxon>Brachyura</taxon>
        <taxon>Eubrachyura</taxon>
        <taxon>Portunoidea</taxon>
        <taxon>Portunidae</taxon>
        <taxon>Portuninae</taxon>
        <taxon>Portunus</taxon>
    </lineage>
</organism>
<evidence type="ECO:0000313" key="1">
    <source>
        <dbReference type="EMBL" id="MPC95996.1"/>
    </source>
</evidence>
<keyword evidence="2" id="KW-1185">Reference proteome</keyword>
<gene>
    <name evidence="1" type="ORF">E2C01_091229</name>
</gene>
<dbReference type="EMBL" id="VSRR010104213">
    <property type="protein sequence ID" value="MPC95996.1"/>
    <property type="molecule type" value="Genomic_DNA"/>
</dbReference>
<name>A0A5B7JNU3_PORTR</name>
<reference evidence="1 2" key="1">
    <citation type="submission" date="2019-05" db="EMBL/GenBank/DDBJ databases">
        <title>Another draft genome of Portunus trituberculatus and its Hox gene families provides insights of decapod evolution.</title>
        <authorList>
            <person name="Jeong J.-H."/>
            <person name="Song I."/>
            <person name="Kim S."/>
            <person name="Choi T."/>
            <person name="Kim D."/>
            <person name="Ryu S."/>
            <person name="Kim W."/>
        </authorList>
    </citation>
    <scope>NUCLEOTIDE SEQUENCE [LARGE SCALE GENOMIC DNA]</scope>
    <source>
        <tissue evidence="1">Muscle</tissue>
    </source>
</reference>
<dbReference type="AlphaFoldDB" id="A0A5B7JNU3"/>
<dbReference type="Proteomes" id="UP000324222">
    <property type="component" value="Unassembled WGS sequence"/>
</dbReference>